<evidence type="ECO:0000256" key="3">
    <source>
        <dbReference type="ARBA" id="ARBA00022723"/>
    </source>
</evidence>
<sequence>MTTPLDKKIAELAHKYRPLARELLEEAIRIPADYVDKPISEGGDPLCGLSNHEEPRLRYLMKKIVEIGAVEKAEDCSFDGYGNLYWQVEDHSDPTPRDQKKVIYYDGHTDTVNALRPAWREKVVGVDCYTGLIDKSKIDRKFLESQLGHILPEKEYDHAIWGRGSADQLAGVVGQIVATKIMLECKSLGALKGVIIRSYGTVAEEDNDGGGPMYIVRKVLPGAAPNLIPDVVIFTEGTGCSQLGALGIYRGQRGRMQIEVDIIGKSCHGSMPWMGINPLEFGSKIIVEANEQYNRGEGILDDAFLGKGTRVTSDARLATPSDCAVPERFTFRFDRRLTAGESPKQAVADIENLASVKAAREAGCQVNVHVPYYTQPTWKGVPADNEQVYMSWVTPEDHNSIKAAVESYKRVITPVIPADHVEEKHSIKREPRVARWIFSTDGVGFPVHETDKSFEVPAYKKWVKTGEYKHPAMFGFGAGYEQNTHKIGEWVDDREVEHSVAFYARFPSMYSEMCQ</sequence>
<protein>
    <submittedName>
        <fullName evidence="7">Selenium metabolism hydrolase</fullName>
    </submittedName>
</protein>
<proteinExistence type="inferred from homology"/>
<dbReference type="InterPro" id="IPR050072">
    <property type="entry name" value="Peptidase_M20A"/>
</dbReference>
<gene>
    <name evidence="7" type="ORF">BLNAU_15628</name>
</gene>
<dbReference type="SUPFAM" id="SSF55031">
    <property type="entry name" value="Bacterial exopeptidase dimerisation domain"/>
    <property type="match status" value="1"/>
</dbReference>
<comment type="caution">
    <text evidence="7">The sequence shown here is derived from an EMBL/GenBank/DDBJ whole genome shotgun (WGS) entry which is preliminary data.</text>
</comment>
<evidence type="ECO:0000256" key="5">
    <source>
        <dbReference type="ARBA" id="ARBA00022833"/>
    </source>
</evidence>
<dbReference type="PANTHER" id="PTHR43808">
    <property type="entry name" value="ACETYLORNITHINE DEACETYLASE"/>
    <property type="match status" value="1"/>
</dbReference>
<name>A0ABQ9XA76_9EUKA</name>
<evidence type="ECO:0000256" key="1">
    <source>
        <dbReference type="ARBA" id="ARBA00001947"/>
    </source>
</evidence>
<dbReference type="InterPro" id="IPR036264">
    <property type="entry name" value="Bact_exopeptidase_dim_dom"/>
</dbReference>
<evidence type="ECO:0000259" key="6">
    <source>
        <dbReference type="Pfam" id="PF07687"/>
    </source>
</evidence>
<evidence type="ECO:0000256" key="2">
    <source>
        <dbReference type="ARBA" id="ARBA00006247"/>
    </source>
</evidence>
<accession>A0ABQ9XA76</accession>
<organism evidence="7 8">
    <name type="scientific">Blattamonas nauphoetae</name>
    <dbReference type="NCBI Taxonomy" id="2049346"/>
    <lineage>
        <taxon>Eukaryota</taxon>
        <taxon>Metamonada</taxon>
        <taxon>Preaxostyla</taxon>
        <taxon>Oxymonadida</taxon>
        <taxon>Blattamonas</taxon>
    </lineage>
</organism>
<dbReference type="SUPFAM" id="SSF53187">
    <property type="entry name" value="Zn-dependent exopeptidases"/>
    <property type="match status" value="1"/>
</dbReference>
<feature type="domain" description="Peptidase M20 dimerisation" evidence="6">
    <location>
        <begin position="251"/>
        <end position="359"/>
    </location>
</feature>
<evidence type="ECO:0000256" key="4">
    <source>
        <dbReference type="ARBA" id="ARBA00022801"/>
    </source>
</evidence>
<keyword evidence="4 7" id="KW-0378">Hydrolase</keyword>
<dbReference type="EMBL" id="JARBJD010000156">
    <property type="protein sequence ID" value="KAK2949432.1"/>
    <property type="molecule type" value="Genomic_DNA"/>
</dbReference>
<dbReference type="Proteomes" id="UP001281761">
    <property type="component" value="Unassembled WGS sequence"/>
</dbReference>
<dbReference type="GO" id="GO:0016787">
    <property type="term" value="F:hydrolase activity"/>
    <property type="evidence" value="ECO:0007669"/>
    <property type="project" value="UniProtKB-KW"/>
</dbReference>
<keyword evidence="8" id="KW-1185">Reference proteome</keyword>
<dbReference type="Gene3D" id="3.30.70.360">
    <property type="match status" value="1"/>
</dbReference>
<dbReference type="PANTHER" id="PTHR43808:SF8">
    <property type="entry name" value="PEPTIDASE M20 DIMERISATION DOMAIN-CONTAINING PROTEIN"/>
    <property type="match status" value="1"/>
</dbReference>
<reference evidence="7 8" key="1">
    <citation type="journal article" date="2022" name="bioRxiv">
        <title>Genomics of Preaxostyla Flagellates Illuminates Evolutionary Transitions and the Path Towards Mitochondrial Loss.</title>
        <authorList>
            <person name="Novak L.V.F."/>
            <person name="Treitli S.C."/>
            <person name="Pyrih J."/>
            <person name="Halakuc P."/>
            <person name="Pipaliya S.V."/>
            <person name="Vacek V."/>
            <person name="Brzon O."/>
            <person name="Soukal P."/>
            <person name="Eme L."/>
            <person name="Dacks J.B."/>
            <person name="Karnkowska A."/>
            <person name="Elias M."/>
            <person name="Hampl V."/>
        </authorList>
    </citation>
    <scope>NUCLEOTIDE SEQUENCE [LARGE SCALE GENOMIC DNA]</scope>
    <source>
        <strain evidence="7">NAU3</strain>
        <tissue evidence="7">Gut</tissue>
    </source>
</reference>
<evidence type="ECO:0000313" key="7">
    <source>
        <dbReference type="EMBL" id="KAK2949432.1"/>
    </source>
</evidence>
<keyword evidence="5" id="KW-0862">Zinc</keyword>
<dbReference type="Pfam" id="PF07687">
    <property type="entry name" value="M20_dimer"/>
    <property type="match status" value="1"/>
</dbReference>
<comment type="cofactor">
    <cofactor evidence="1">
        <name>Zn(2+)</name>
        <dbReference type="ChEBI" id="CHEBI:29105"/>
    </cofactor>
</comment>
<evidence type="ECO:0000313" key="8">
    <source>
        <dbReference type="Proteomes" id="UP001281761"/>
    </source>
</evidence>
<keyword evidence="3" id="KW-0479">Metal-binding</keyword>
<dbReference type="Gene3D" id="3.40.630.10">
    <property type="entry name" value="Zn peptidases"/>
    <property type="match status" value="1"/>
</dbReference>
<dbReference type="InterPro" id="IPR011650">
    <property type="entry name" value="Peptidase_M20_dimer"/>
</dbReference>
<comment type="similarity">
    <text evidence="2">Belongs to the peptidase M20A family.</text>
</comment>